<gene>
    <name evidence="4" type="ORF">Adt_20734</name>
</gene>
<keyword evidence="5" id="KW-1185">Reference proteome</keyword>
<dbReference type="AlphaFoldDB" id="A0ABD1SXP1"/>
<comment type="caution">
    <text evidence="4">The sequence shown here is derived from an EMBL/GenBank/DDBJ whole genome shotgun (WGS) entry which is preliminary data.</text>
</comment>
<feature type="region of interest" description="Disordered" evidence="2">
    <location>
        <begin position="316"/>
        <end position="382"/>
    </location>
</feature>
<evidence type="ECO:0000313" key="5">
    <source>
        <dbReference type="Proteomes" id="UP001604336"/>
    </source>
</evidence>
<evidence type="ECO:0000256" key="2">
    <source>
        <dbReference type="SAM" id="MobiDB-lite"/>
    </source>
</evidence>
<dbReference type="SUPFAM" id="SSF57756">
    <property type="entry name" value="Retrovirus zinc finger-like domains"/>
    <property type="match status" value="1"/>
</dbReference>
<evidence type="ECO:0000313" key="4">
    <source>
        <dbReference type="EMBL" id="KAL2505113.1"/>
    </source>
</evidence>
<proteinExistence type="predicted"/>
<dbReference type="InterPro" id="IPR036875">
    <property type="entry name" value="Znf_CCHC_sf"/>
</dbReference>
<dbReference type="InterPro" id="IPR001878">
    <property type="entry name" value="Znf_CCHC"/>
</dbReference>
<dbReference type="Pfam" id="PF25597">
    <property type="entry name" value="SH3_retrovirus"/>
    <property type="match status" value="1"/>
</dbReference>
<reference evidence="5" key="1">
    <citation type="submission" date="2024-07" db="EMBL/GenBank/DDBJ databases">
        <title>Two chromosome-level genome assemblies of Korean endemic species Abeliophyllum distichum and Forsythia ovata (Oleaceae).</title>
        <authorList>
            <person name="Jang H."/>
        </authorList>
    </citation>
    <scope>NUCLEOTIDE SEQUENCE [LARGE SCALE GENOMIC DNA]</scope>
</reference>
<organism evidence="4 5">
    <name type="scientific">Abeliophyllum distichum</name>
    <dbReference type="NCBI Taxonomy" id="126358"/>
    <lineage>
        <taxon>Eukaryota</taxon>
        <taxon>Viridiplantae</taxon>
        <taxon>Streptophyta</taxon>
        <taxon>Embryophyta</taxon>
        <taxon>Tracheophyta</taxon>
        <taxon>Spermatophyta</taxon>
        <taxon>Magnoliopsida</taxon>
        <taxon>eudicotyledons</taxon>
        <taxon>Gunneridae</taxon>
        <taxon>Pentapetalae</taxon>
        <taxon>asterids</taxon>
        <taxon>lamiids</taxon>
        <taxon>Lamiales</taxon>
        <taxon>Oleaceae</taxon>
        <taxon>Forsythieae</taxon>
        <taxon>Abeliophyllum</taxon>
    </lineage>
</organism>
<dbReference type="InterPro" id="IPR054722">
    <property type="entry name" value="PolX-like_BBD"/>
</dbReference>
<feature type="region of interest" description="Disordered" evidence="2">
    <location>
        <begin position="43"/>
        <end position="88"/>
    </location>
</feature>
<feature type="compositionally biased region" description="Basic residues" evidence="2">
    <location>
        <begin position="71"/>
        <end position="88"/>
    </location>
</feature>
<dbReference type="Gene3D" id="4.10.60.10">
    <property type="entry name" value="Zinc finger, CCHC-type"/>
    <property type="match status" value="1"/>
</dbReference>
<dbReference type="PROSITE" id="PS50158">
    <property type="entry name" value="ZF_CCHC"/>
    <property type="match status" value="1"/>
</dbReference>
<dbReference type="SMART" id="SM00343">
    <property type="entry name" value="ZnF_C2HC"/>
    <property type="match status" value="1"/>
</dbReference>
<dbReference type="InterPro" id="IPR057670">
    <property type="entry name" value="SH3_retrovirus"/>
</dbReference>
<dbReference type="EMBL" id="JBFOLK010000006">
    <property type="protein sequence ID" value="KAL2505113.1"/>
    <property type="molecule type" value="Genomic_DNA"/>
</dbReference>
<feature type="compositionally biased region" description="Low complexity" evidence="2">
    <location>
        <begin position="55"/>
        <end position="70"/>
    </location>
</feature>
<name>A0ABD1SXP1_9LAMI</name>
<dbReference type="Pfam" id="PF22936">
    <property type="entry name" value="Pol_BBD"/>
    <property type="match status" value="1"/>
</dbReference>
<evidence type="ECO:0000256" key="1">
    <source>
        <dbReference type="PROSITE-ProRule" id="PRU00047"/>
    </source>
</evidence>
<evidence type="ECO:0000259" key="3">
    <source>
        <dbReference type="PROSITE" id="PS50158"/>
    </source>
</evidence>
<sequence length="382" mass="42803">MYRDVKTAIKYGRDTLTSDIVVNSLRSKDLELKTEKADGSTFESLYVRGRSQNRQNGGYDSQQSQGSNNNYKKKNKVRSRSKSKTRGKKCYGCGKSGHFIKDCYKRKNEQKDKMADEGNIVEPKEANIVDVYVVTEPISGHSSANFANKSDQIQEWILDSGCTFHMTSKKHWLHDFKSVSNRGSPNGKQCGDLDGMGTCGKFGDGMLKVIKGSLVIFKGFKRNGIYVTQTEIVSQGNCLSSSVEVEATLKWHNRLAHVSEKAYSHQSVGKLEARAQKCVFLGYPDVVKGYRLWAKEVKGFKIITSRDVTFNESNMPCLAEKGSDESTSEDSTRFQVETDSPSDLNQHHNATDSDVDSNEDDQGQPEMEDMTQETHPSDLDNF</sequence>
<accession>A0ABD1SXP1</accession>
<feature type="compositionally biased region" description="Acidic residues" evidence="2">
    <location>
        <begin position="353"/>
        <end position="371"/>
    </location>
</feature>
<dbReference type="GO" id="GO:0008270">
    <property type="term" value="F:zinc ion binding"/>
    <property type="evidence" value="ECO:0007669"/>
    <property type="project" value="UniProtKB-KW"/>
</dbReference>
<keyword evidence="1" id="KW-0862">Zinc</keyword>
<feature type="compositionally biased region" description="Polar residues" evidence="2">
    <location>
        <begin position="333"/>
        <end position="344"/>
    </location>
</feature>
<feature type="domain" description="CCHC-type" evidence="3">
    <location>
        <begin position="89"/>
        <end position="103"/>
    </location>
</feature>
<keyword evidence="1" id="KW-0479">Metal-binding</keyword>
<protein>
    <submittedName>
        <fullName evidence="4">Gag-pol polyprotein</fullName>
    </submittedName>
</protein>
<keyword evidence="1" id="KW-0863">Zinc-finger</keyword>
<dbReference type="Proteomes" id="UP001604336">
    <property type="component" value="Unassembled WGS sequence"/>
</dbReference>